<evidence type="ECO:0000256" key="3">
    <source>
        <dbReference type="ARBA" id="ARBA00023319"/>
    </source>
</evidence>
<dbReference type="InterPro" id="IPR007110">
    <property type="entry name" value="Ig-like_dom"/>
</dbReference>
<feature type="non-terminal residue" evidence="6">
    <location>
        <position position="202"/>
    </location>
</feature>
<evidence type="ECO:0000259" key="4">
    <source>
        <dbReference type="PROSITE" id="PS50835"/>
    </source>
</evidence>
<dbReference type="InterPro" id="IPR013098">
    <property type="entry name" value="Ig_I-set"/>
</dbReference>
<dbReference type="Gene3D" id="2.60.40.10">
    <property type="entry name" value="Immunoglobulins"/>
    <property type="match status" value="2"/>
</dbReference>
<dbReference type="AlphaFoldDB" id="A0A6P8HT63"/>
<dbReference type="Pfam" id="PF07679">
    <property type="entry name" value="I-set"/>
    <property type="match status" value="1"/>
</dbReference>
<evidence type="ECO:0000313" key="6">
    <source>
        <dbReference type="RefSeq" id="XP_031555827.1"/>
    </source>
</evidence>
<evidence type="ECO:0000256" key="2">
    <source>
        <dbReference type="ARBA" id="ARBA00023157"/>
    </source>
</evidence>
<dbReference type="GeneID" id="116292621"/>
<dbReference type="GO" id="GO:0050808">
    <property type="term" value="P:synapse organization"/>
    <property type="evidence" value="ECO:0007669"/>
    <property type="project" value="TreeGrafter"/>
</dbReference>
<dbReference type="GO" id="GO:0005886">
    <property type="term" value="C:plasma membrane"/>
    <property type="evidence" value="ECO:0007669"/>
    <property type="project" value="TreeGrafter"/>
</dbReference>
<gene>
    <name evidence="6" type="primary">LOC116292621</name>
</gene>
<feature type="domain" description="Ig-like" evidence="4">
    <location>
        <begin position="113"/>
        <end position="195"/>
    </location>
</feature>
<keyword evidence="3" id="KW-0393">Immunoglobulin domain</keyword>
<dbReference type="SMART" id="SM00408">
    <property type="entry name" value="IGc2"/>
    <property type="match status" value="2"/>
</dbReference>
<dbReference type="SUPFAM" id="SSF48726">
    <property type="entry name" value="Immunoglobulin"/>
    <property type="match status" value="2"/>
</dbReference>
<proteinExistence type="predicted"/>
<dbReference type="FunFam" id="2.60.40.10:FF:000032">
    <property type="entry name" value="palladin isoform X1"/>
    <property type="match status" value="1"/>
</dbReference>
<name>A0A6P8HT63_ACTTE</name>
<dbReference type="InterPro" id="IPR036179">
    <property type="entry name" value="Ig-like_dom_sf"/>
</dbReference>
<feature type="domain" description="Ig-like" evidence="4">
    <location>
        <begin position="27"/>
        <end position="108"/>
    </location>
</feature>
<dbReference type="GO" id="GO:0043025">
    <property type="term" value="C:neuronal cell body"/>
    <property type="evidence" value="ECO:0007669"/>
    <property type="project" value="TreeGrafter"/>
</dbReference>
<dbReference type="InterPro" id="IPR003598">
    <property type="entry name" value="Ig_sub2"/>
</dbReference>
<keyword evidence="5" id="KW-1185">Reference proteome</keyword>
<dbReference type="GO" id="GO:0007156">
    <property type="term" value="P:homophilic cell adhesion via plasma membrane adhesion molecules"/>
    <property type="evidence" value="ECO:0007669"/>
    <property type="project" value="TreeGrafter"/>
</dbReference>
<sequence length="202" mass="22328">MLLDPQSLQQYGTKMVKNWQEGTLVKPEIQHKPTNQIVIQGNTTYFYCNATGVPEPAISWRFSGSSTPKHTGNKLVMHNIRNTGEYEGRYTCIASSRAGKAEESASLTVLVPPSKNDDLPQGVMLQLGQTLGLTCDVYGDPEPSFVWTKRLEGGKKRETLADQKKAELVIQDVRIGDAAYYECTANNSVGNITLNEVFIDVD</sequence>
<dbReference type="InterPro" id="IPR003599">
    <property type="entry name" value="Ig_sub"/>
</dbReference>
<dbReference type="PANTHER" id="PTHR45080:SF8">
    <property type="entry name" value="IG-LIKE DOMAIN-CONTAINING PROTEIN"/>
    <property type="match status" value="1"/>
</dbReference>
<dbReference type="InterPro" id="IPR050958">
    <property type="entry name" value="Cell_Adh-Cytoskel_Orgn"/>
</dbReference>
<evidence type="ECO:0000313" key="5">
    <source>
        <dbReference type="Proteomes" id="UP000515163"/>
    </source>
</evidence>
<dbReference type="Proteomes" id="UP000515163">
    <property type="component" value="Unplaced"/>
</dbReference>
<keyword evidence="1" id="KW-0732">Signal</keyword>
<organism evidence="5 6">
    <name type="scientific">Actinia tenebrosa</name>
    <name type="common">Australian red waratah sea anemone</name>
    <dbReference type="NCBI Taxonomy" id="6105"/>
    <lineage>
        <taxon>Eukaryota</taxon>
        <taxon>Metazoa</taxon>
        <taxon>Cnidaria</taxon>
        <taxon>Anthozoa</taxon>
        <taxon>Hexacorallia</taxon>
        <taxon>Actiniaria</taxon>
        <taxon>Actiniidae</taxon>
        <taxon>Actinia</taxon>
    </lineage>
</organism>
<dbReference type="KEGG" id="aten:116292621"/>
<protein>
    <submittedName>
        <fullName evidence="6">Protein sax-3-like</fullName>
    </submittedName>
</protein>
<dbReference type="PROSITE" id="PS50835">
    <property type="entry name" value="IG_LIKE"/>
    <property type="match status" value="2"/>
</dbReference>
<keyword evidence="2" id="KW-1015">Disulfide bond</keyword>
<reference evidence="6" key="1">
    <citation type="submission" date="2025-08" db="UniProtKB">
        <authorList>
            <consortium name="RefSeq"/>
        </authorList>
    </citation>
    <scope>IDENTIFICATION</scope>
    <source>
        <tissue evidence="6">Tentacle</tissue>
    </source>
</reference>
<dbReference type="GO" id="GO:0008046">
    <property type="term" value="F:axon guidance receptor activity"/>
    <property type="evidence" value="ECO:0007669"/>
    <property type="project" value="TreeGrafter"/>
</dbReference>
<dbReference type="PANTHER" id="PTHR45080">
    <property type="entry name" value="CONTACTIN 5"/>
    <property type="match status" value="1"/>
</dbReference>
<dbReference type="Pfam" id="PF13927">
    <property type="entry name" value="Ig_3"/>
    <property type="match status" value="1"/>
</dbReference>
<accession>A0A6P8HT63</accession>
<dbReference type="GO" id="GO:0030424">
    <property type="term" value="C:axon"/>
    <property type="evidence" value="ECO:0007669"/>
    <property type="project" value="TreeGrafter"/>
</dbReference>
<dbReference type="InParanoid" id="A0A6P8HT63"/>
<evidence type="ECO:0000256" key="1">
    <source>
        <dbReference type="ARBA" id="ARBA00022729"/>
    </source>
</evidence>
<dbReference type="OrthoDB" id="6088938at2759"/>
<dbReference type="SMART" id="SM00409">
    <property type="entry name" value="IG"/>
    <property type="match status" value="2"/>
</dbReference>
<dbReference type="InterPro" id="IPR013783">
    <property type="entry name" value="Ig-like_fold"/>
</dbReference>
<dbReference type="RefSeq" id="XP_031555827.1">
    <property type="nucleotide sequence ID" value="XM_031699967.1"/>
</dbReference>